<feature type="compositionally biased region" description="Acidic residues" evidence="1">
    <location>
        <begin position="41"/>
        <end position="55"/>
    </location>
</feature>
<dbReference type="Proteomes" id="UP001286313">
    <property type="component" value="Unassembled WGS sequence"/>
</dbReference>
<evidence type="ECO:0000256" key="1">
    <source>
        <dbReference type="SAM" id="MobiDB-lite"/>
    </source>
</evidence>
<feature type="region of interest" description="Disordered" evidence="1">
    <location>
        <begin position="438"/>
        <end position="472"/>
    </location>
</feature>
<feature type="compositionally biased region" description="Basic and acidic residues" evidence="1">
    <location>
        <begin position="800"/>
        <end position="819"/>
    </location>
</feature>
<feature type="region of interest" description="Disordered" evidence="1">
    <location>
        <begin position="241"/>
        <end position="266"/>
    </location>
</feature>
<protein>
    <submittedName>
        <fullName evidence="2">Uncharacterized protein</fullName>
    </submittedName>
</protein>
<feature type="region of interest" description="Disordered" evidence="1">
    <location>
        <begin position="1241"/>
        <end position="1260"/>
    </location>
</feature>
<proteinExistence type="predicted"/>
<feature type="compositionally biased region" description="Polar residues" evidence="1">
    <location>
        <begin position="696"/>
        <end position="717"/>
    </location>
</feature>
<feature type="region of interest" description="Disordered" evidence="1">
    <location>
        <begin position="1463"/>
        <end position="1487"/>
    </location>
</feature>
<feature type="region of interest" description="Disordered" evidence="1">
    <location>
        <begin position="688"/>
        <end position="719"/>
    </location>
</feature>
<sequence length="1827" mass="204509">MEGSMWADRILMDREDIISTFDTLEYIKKNVQVSYQGKVSDDDDDEGDNDDEEDEKNEKEVYCDAVVSDEDVLIHTENQSSVRVCEILQKDGGGGGCGEDNVRDELRVEKHGENIHSIAECKIQNDGGVGVKDEVREIHKVNKSYSRVYSSEEKIVEHQTTEGKSTNTEIFSGREGHQHSQQNPTSCAAASSQAQYCQTCLTGPRCCVDQLSPDTVPDNCPANAASASEHETAATINVSSSAFPENENNASSSTPNDTSLSKMTNSSPIALSKPFLDNNTHTDSYTSSQQVAATSFDIFLDPTSPDTGSSYSSSHNDSDSDGETVISVYLTTNKSDRPLSVVEYEYYVDEDDVEGYDHDYDSLCGSEEEEEEEKDGKQMRGVYEDEYEGNECQNGNRYDYDYLQDGEENHEYFPEYSKHRDEILEDGYKGDEYLVDEEEYDEEEEEYLVDDAEYQEEETSDSSSSSHSRHHDYDHLSYYQEPLEVILEILGEEEEEENGEAGAVEVQTRKLREESEDLIKFSYSEEFSKNDVNVDENIVVHEDVYSNSNAIRSSFFQTSDEDFRDYVNIENFTSSDVETRANNSTTVSANSKNQILYCNTLTSPVKGTECKDDQSKQGRELLSPSSTHTIDSRFSHLGSSRPPATGEGSDTEKLRCLTTEIESYLKETTKLLEKVSIYTKVSPSVPREADLVHDGQGNSRCNSRLSHGNNHCSQVDDLSSDEISETFSTTTHTQESTKPQQTVLTKTRSGLDVENLCLSIQDQFNFMLKDVEAAGRQPRGTTSLPYHHHQHHHQQTSTQHDQERHRETDKRSGTHERKEVCNKEWRKIDPNYSTFQINTGITKDVSSISNIREELHPKRNTPEKYLGNEHGHDNIREDVISLENRKQDPFSYQEGCDNLQNFRGTPVEVRNTEKVTITGDCQQNSLTSSVSHEVFETLMETRTSMESKYFSAAEASTDAVDALDWEEERNRQKHHQQHRSRIFYKPPERSEEDEFFFTSLDNTQDYSWMSSSEDYGSSSLDPEVMCSLNTTNAKNGYSDPVSEEQLGNTSVHRELMSDRTTVDAEQDYRNWNIDDHVSSRPIDSKMFHATLDDTTTVSGDNWKATSEYSINILDPELLASLDPLQNCDNKSSSLAVSSIVAPPERFQSKSQGEVYVGQQVNGGNSLISHDTHPSASTSPDYENIFDAGRDTSSRNDSPPPTVPCLDNLEKLYRRLSQEYDIDLSNLCTMESSELNNRTFDKERGTPVVESKQGKYQRNAREKSINSLHLDTSEVSPQYIKVTENSLRIQSRENVDTDFISEGTERRLRRSTVCAKLDEILNKTENASPENVKETDAASLTSVDKPMAKAEIHTHTDESFSHLTDHVEVAGIQHQLNEILNGLDVMYNRYMEKNRKANYEQCTHDINNKTRLKNSTSEYPEELDAADQTENCTNASSPATEKSSYLDILNISEDLKHICVFHVSKPGDSSTPSGTQGDTQESRTDTTKVGEMHTEVMKTGCIRIGNQSTEGSTAGQGNTHRQGIIYSESQHTKEGHGYAAGVHQCTTEGHRYNTEDNTDKHSGCYQYTGSTRGMSRSGCQDSEGQCGNNITPGCHQQALNDQQHSIEGQVTINPKYTLKGHTPGSHTAILTPAERLMELIEYESNVATFLTTIREENRECYAAAARYLHKLLASVTIPEKLSGPALPLATDLTHSQAWNTHTNVMSAWENDGAVGVGKNDGNVIGETNVGATGEFGEGVGVVGDLVGGTLCIRVGSPCSTIFSDTATTDLPNLHEEEEEEAESIGEEHARPDKKVRHNGRPLHHTLMIKMITGPVEGRKNSSSILIKM</sequence>
<feature type="region of interest" description="Disordered" evidence="1">
    <location>
        <begin position="157"/>
        <end position="184"/>
    </location>
</feature>
<feature type="compositionally biased region" description="Acidic residues" evidence="1">
    <location>
        <begin position="438"/>
        <end position="460"/>
    </location>
</feature>
<feature type="region of interest" description="Disordered" evidence="1">
    <location>
        <begin position="37"/>
        <end position="59"/>
    </location>
</feature>
<comment type="caution">
    <text evidence="2">The sequence shown here is derived from an EMBL/GenBank/DDBJ whole genome shotgun (WGS) entry which is preliminary data.</text>
</comment>
<feature type="compositionally biased region" description="Basic and acidic residues" evidence="1">
    <location>
        <begin position="608"/>
        <end position="619"/>
    </location>
</feature>
<feature type="region of interest" description="Disordered" evidence="1">
    <location>
        <begin position="607"/>
        <end position="651"/>
    </location>
</feature>
<organism evidence="2 3">
    <name type="scientific">Petrolisthes cinctipes</name>
    <name type="common">Flat porcelain crab</name>
    <dbReference type="NCBI Taxonomy" id="88211"/>
    <lineage>
        <taxon>Eukaryota</taxon>
        <taxon>Metazoa</taxon>
        <taxon>Ecdysozoa</taxon>
        <taxon>Arthropoda</taxon>
        <taxon>Crustacea</taxon>
        <taxon>Multicrustacea</taxon>
        <taxon>Malacostraca</taxon>
        <taxon>Eumalacostraca</taxon>
        <taxon>Eucarida</taxon>
        <taxon>Decapoda</taxon>
        <taxon>Pleocyemata</taxon>
        <taxon>Anomura</taxon>
        <taxon>Galatheoidea</taxon>
        <taxon>Porcellanidae</taxon>
        <taxon>Petrolisthes</taxon>
    </lineage>
</organism>
<evidence type="ECO:0000313" key="2">
    <source>
        <dbReference type="EMBL" id="KAK3892721.1"/>
    </source>
</evidence>
<feature type="region of interest" description="Disordered" evidence="1">
    <location>
        <begin position="777"/>
        <end position="819"/>
    </location>
</feature>
<feature type="region of interest" description="Disordered" evidence="1">
    <location>
        <begin position="1171"/>
        <end position="1203"/>
    </location>
</feature>
<evidence type="ECO:0000313" key="3">
    <source>
        <dbReference type="Proteomes" id="UP001286313"/>
    </source>
</evidence>
<keyword evidence="3" id="KW-1185">Reference proteome</keyword>
<name>A0AAE1GIY3_PETCI</name>
<feature type="compositionally biased region" description="Polar residues" evidence="1">
    <location>
        <begin position="1466"/>
        <end position="1478"/>
    </location>
</feature>
<gene>
    <name evidence="2" type="ORF">Pcinc_003411</name>
</gene>
<feature type="region of interest" description="Disordered" evidence="1">
    <location>
        <begin position="1773"/>
        <end position="1797"/>
    </location>
</feature>
<dbReference type="EMBL" id="JAWQEG010000248">
    <property type="protein sequence ID" value="KAK3892721.1"/>
    <property type="molecule type" value="Genomic_DNA"/>
</dbReference>
<accession>A0AAE1GIY3</accession>
<reference evidence="2" key="1">
    <citation type="submission" date="2023-10" db="EMBL/GenBank/DDBJ databases">
        <title>Genome assemblies of two species of porcelain crab, Petrolisthes cinctipes and Petrolisthes manimaculis (Anomura: Porcellanidae).</title>
        <authorList>
            <person name="Angst P."/>
        </authorList>
    </citation>
    <scope>NUCLEOTIDE SEQUENCE</scope>
    <source>
        <strain evidence="2">PB745_01</strain>
        <tissue evidence="2">Gill</tissue>
    </source>
</reference>
<feature type="compositionally biased region" description="Acidic residues" evidence="1">
    <location>
        <begin position="1774"/>
        <end position="1783"/>
    </location>
</feature>
<feature type="compositionally biased region" description="Polar residues" evidence="1">
    <location>
        <begin position="1171"/>
        <end position="1180"/>
    </location>
</feature>